<feature type="region of interest" description="Disordered" evidence="1">
    <location>
        <begin position="1"/>
        <end position="37"/>
    </location>
</feature>
<evidence type="ECO:0000256" key="1">
    <source>
        <dbReference type="SAM" id="MobiDB-lite"/>
    </source>
</evidence>
<feature type="compositionally biased region" description="Polar residues" evidence="1">
    <location>
        <begin position="27"/>
        <end position="37"/>
    </location>
</feature>
<dbReference type="Proteomes" id="UP001141950">
    <property type="component" value="Unassembled WGS sequence"/>
</dbReference>
<keyword evidence="4" id="KW-1185">Reference proteome</keyword>
<dbReference type="InterPro" id="IPR025295">
    <property type="entry name" value="eCIS_core_dom"/>
</dbReference>
<feature type="domain" description="eCIS core" evidence="2">
    <location>
        <begin position="75"/>
        <end position="140"/>
    </location>
</feature>
<accession>A0A9X2MWE8</accession>
<dbReference type="Pfam" id="PF13699">
    <property type="entry name" value="eCIS_core"/>
    <property type="match status" value="1"/>
</dbReference>
<comment type="caution">
    <text evidence="3">The sequence shown here is derived from an EMBL/GenBank/DDBJ whole genome shotgun (WGS) entry which is preliminary data.</text>
</comment>
<evidence type="ECO:0000313" key="3">
    <source>
        <dbReference type="EMBL" id="MCR2807076.1"/>
    </source>
</evidence>
<protein>
    <submittedName>
        <fullName evidence="3">DUF4157 domain-containing protein</fullName>
    </submittedName>
</protein>
<feature type="compositionally biased region" description="Basic and acidic residues" evidence="1">
    <location>
        <begin position="1"/>
        <end position="13"/>
    </location>
</feature>
<dbReference type="RefSeq" id="WP_257451207.1">
    <property type="nucleotide sequence ID" value="NZ_JANIPJ010000023.1"/>
</dbReference>
<organism evidence="3 4">
    <name type="scientific">Paenibacillus soyae</name>
    <dbReference type="NCBI Taxonomy" id="2969249"/>
    <lineage>
        <taxon>Bacteria</taxon>
        <taxon>Bacillati</taxon>
        <taxon>Bacillota</taxon>
        <taxon>Bacilli</taxon>
        <taxon>Bacillales</taxon>
        <taxon>Paenibacillaceae</taxon>
        <taxon>Paenibacillus</taxon>
    </lineage>
</organism>
<dbReference type="EMBL" id="JANIPJ010000023">
    <property type="protein sequence ID" value="MCR2807076.1"/>
    <property type="molecule type" value="Genomic_DNA"/>
</dbReference>
<name>A0A9X2MWE8_9BACL</name>
<dbReference type="AlphaFoldDB" id="A0A9X2MWE8"/>
<sequence>MFDRSRKPSDAKRSGIQRKVSGKTDAPSRQTAATGTANQLLQLQKSIGNRAVAQLLTGDKAASAASAPRPGTNGLPDTLRTGVEQLSGMDLNDVKVHYNSDKPKALNALAYAQGNEIHLGPGQEKHLPHEAWHVVQQRQGRVKPTVQLKAAAIQEEELERETEEEPVQLKAAAIQEEEELEQESDGIVQLKAMINDDEGLEREADEMGSRALQLGEGASDDISSVQPERIGSATKADAAVQRRVKPYDTNFSDPSVVAKYKDQMKQLVDFINQRVLQARKDAVAWQTYVATNNKHLALWYQSASSFVQNPVNEPKLIHARFGYAIETLACAGLAGSHGGLHIDLQVASGHTRPDIVVSDGVQELAWIDITSEKSKKHILGKDGSGWRRRPFVYEVLYDQLELKELLAATNDNFYNEYGAFVADEHQIEYDETERIRNEKRDEFIEFRDSKGWETSTGNATNKKGETRDFLFSMTGSEDLYVEDYHSNLKQTKGALHYFGLNAGPFGFKGAKEKEESSAAKEYVRRLAEPEIEQRKNTLAATKNMELAVFFRQYENHFLAAQLFNDEAEMITPDRDLVKTGMALKAAIMDFIGMEKLYLFAKTMLADEPRVKLLLQNAEMVRSRFLGELDFEKIMAWRSQVNQLYQQATLLRKIQPAQRQFIQYADKKYNFFSRPREVSDILTEFSKDLPNEAVIEAAGRWMAGNP</sequence>
<reference evidence="3" key="1">
    <citation type="submission" date="2022-08" db="EMBL/GenBank/DDBJ databases">
        <title>The genomic sequence of strain Paenibacillus sp. SCIV0701.</title>
        <authorList>
            <person name="Zhao H."/>
        </authorList>
    </citation>
    <scope>NUCLEOTIDE SEQUENCE</scope>
    <source>
        <strain evidence="3">SCIV0701</strain>
    </source>
</reference>
<evidence type="ECO:0000313" key="4">
    <source>
        <dbReference type="Proteomes" id="UP001141950"/>
    </source>
</evidence>
<proteinExistence type="predicted"/>
<gene>
    <name evidence="3" type="ORF">NQZ67_24625</name>
</gene>
<evidence type="ECO:0000259" key="2">
    <source>
        <dbReference type="Pfam" id="PF13699"/>
    </source>
</evidence>